<dbReference type="Proteomes" id="UP001140949">
    <property type="component" value="Unassembled WGS sequence"/>
</dbReference>
<reference evidence="1" key="1">
    <citation type="journal article" date="2023" name="GigaByte">
        <title>Genome assembly of the bearded iris, Iris pallida Lam.</title>
        <authorList>
            <person name="Bruccoleri R.E."/>
            <person name="Oakeley E.J."/>
            <person name="Faust A.M.E."/>
            <person name="Altorfer M."/>
            <person name="Dessus-Babus S."/>
            <person name="Burckhardt D."/>
            <person name="Oertli M."/>
            <person name="Naumann U."/>
            <person name="Petersen F."/>
            <person name="Wong J."/>
        </authorList>
    </citation>
    <scope>NUCLEOTIDE SEQUENCE</scope>
    <source>
        <strain evidence="1">GSM-AAB239-AS_SAM_17_03QT</strain>
    </source>
</reference>
<evidence type="ECO:0000313" key="2">
    <source>
        <dbReference type="EMBL" id="KAJ6794981.1"/>
    </source>
</evidence>
<reference evidence="1" key="2">
    <citation type="submission" date="2023-04" db="EMBL/GenBank/DDBJ databases">
        <authorList>
            <person name="Bruccoleri R.E."/>
            <person name="Oakeley E.J."/>
            <person name="Faust A.-M."/>
            <person name="Dessus-Babus S."/>
            <person name="Altorfer M."/>
            <person name="Burckhardt D."/>
            <person name="Oertli M."/>
            <person name="Naumann U."/>
            <person name="Petersen F."/>
            <person name="Wong J."/>
        </authorList>
    </citation>
    <scope>NUCLEOTIDE SEQUENCE</scope>
    <source>
        <strain evidence="1">GSM-AAB239-AS_SAM_17_03QT</strain>
        <tissue evidence="1">Leaf</tissue>
    </source>
</reference>
<protein>
    <submittedName>
        <fullName evidence="1">Serine/arginine repetitive matrix protein 1 isoform X1</fullName>
    </submittedName>
</protein>
<name>A0AAX6DRX2_IRIPA</name>
<accession>A0AAX6DRX2</accession>
<evidence type="ECO:0000313" key="3">
    <source>
        <dbReference type="Proteomes" id="UP001140949"/>
    </source>
</evidence>
<dbReference type="EMBL" id="JANAVB010042020">
    <property type="protein sequence ID" value="KAJ6794981.1"/>
    <property type="molecule type" value="Genomic_DNA"/>
</dbReference>
<proteinExistence type="predicted"/>
<gene>
    <name evidence="2" type="ORF">M6B38_228735</name>
    <name evidence="1" type="ORF">M6B38_232390</name>
</gene>
<keyword evidence="3" id="KW-1185">Reference proteome</keyword>
<sequence length="15" mass="1633">MLLPPGHDGRSAVPW</sequence>
<organism evidence="1 3">
    <name type="scientific">Iris pallida</name>
    <name type="common">Sweet iris</name>
    <dbReference type="NCBI Taxonomy" id="29817"/>
    <lineage>
        <taxon>Eukaryota</taxon>
        <taxon>Viridiplantae</taxon>
        <taxon>Streptophyta</taxon>
        <taxon>Embryophyta</taxon>
        <taxon>Tracheophyta</taxon>
        <taxon>Spermatophyta</taxon>
        <taxon>Magnoliopsida</taxon>
        <taxon>Liliopsida</taxon>
        <taxon>Asparagales</taxon>
        <taxon>Iridaceae</taxon>
        <taxon>Iridoideae</taxon>
        <taxon>Irideae</taxon>
        <taxon>Iris</taxon>
    </lineage>
</organism>
<dbReference type="EMBL" id="JANAVB010042303">
    <property type="protein sequence ID" value="KAJ6794488.1"/>
    <property type="molecule type" value="Genomic_DNA"/>
</dbReference>
<comment type="caution">
    <text evidence="1">The sequence shown here is derived from an EMBL/GenBank/DDBJ whole genome shotgun (WGS) entry which is preliminary data.</text>
</comment>
<evidence type="ECO:0000313" key="1">
    <source>
        <dbReference type="EMBL" id="KAJ6794488.1"/>
    </source>
</evidence>